<dbReference type="GO" id="GO:0005615">
    <property type="term" value="C:extracellular space"/>
    <property type="evidence" value="ECO:0007669"/>
    <property type="project" value="TreeGrafter"/>
</dbReference>
<reference evidence="2" key="1">
    <citation type="submission" date="2021-03" db="EMBL/GenBank/DDBJ databases">
        <authorList>
            <person name="Bekaert M."/>
        </authorList>
    </citation>
    <scope>NUCLEOTIDE SEQUENCE</scope>
</reference>
<dbReference type="Gene3D" id="3.90.215.10">
    <property type="entry name" value="Gamma Fibrinogen, chain A, domain 1"/>
    <property type="match status" value="2"/>
</dbReference>
<dbReference type="PANTHER" id="PTHR19143">
    <property type="entry name" value="FIBRINOGEN/TENASCIN/ANGIOPOEITIN"/>
    <property type="match status" value="1"/>
</dbReference>
<dbReference type="EMBL" id="CAJPWZ010000358">
    <property type="protein sequence ID" value="CAG2191310.1"/>
    <property type="molecule type" value="Genomic_DNA"/>
</dbReference>
<name>A0A8S3Q4K2_MYTED</name>
<feature type="domain" description="Fibrinogen C-terminal" evidence="1">
    <location>
        <begin position="187"/>
        <end position="235"/>
    </location>
</feature>
<sequence>MILQRILCKAAKKENIPKMCFKAAKHFGCTYNELIQRKTKSYCLKDRLKSLHCLSFEEATSDLQCQITNILDDIDVKMKPNFCIDEFTVGKSFTSCKHVWPVLQNIRVQTSEEEGMTSTVIFTLPLAMAASTFVHVHCKWKDGVENASECQQFMTCENDETCRRIEAVPIIGRRDEGRHIKCISCCSHGSVLPRECSEIKGNNLANGVYNIYPDETAAAVQVYCDMVTENGAWTVCDVILLHTSRNEIIHEITSHGNHELRIEMTDFDGKLKFAEYRVFGLGDEIGGYPLLISHLYWNCCAGSISTIKRITERNHEEQDEWFYERNFIAEYNGDPVGILTLSFPEDPIPVKSDYETEFGCTDLCG</sequence>
<gene>
    <name evidence="2" type="ORF">MEDL_6523</name>
</gene>
<dbReference type="NCBIfam" id="NF040941">
    <property type="entry name" value="GGGWT_bact"/>
    <property type="match status" value="1"/>
</dbReference>
<dbReference type="InterPro" id="IPR050373">
    <property type="entry name" value="Fibrinogen_C-term_domain"/>
</dbReference>
<dbReference type="PANTHER" id="PTHR19143:SF458">
    <property type="entry name" value="FIBRINOGEN C-TERMINAL DOMAIN-CONTAINING PROTEIN-RELATED"/>
    <property type="match status" value="1"/>
</dbReference>
<dbReference type="SMART" id="SM00186">
    <property type="entry name" value="FBG"/>
    <property type="match status" value="1"/>
</dbReference>
<dbReference type="InterPro" id="IPR002181">
    <property type="entry name" value="Fibrinogen_a/b/g_C_dom"/>
</dbReference>
<dbReference type="OrthoDB" id="10533021at2759"/>
<evidence type="ECO:0000313" key="3">
    <source>
        <dbReference type="Proteomes" id="UP000683360"/>
    </source>
</evidence>
<evidence type="ECO:0000313" key="2">
    <source>
        <dbReference type="EMBL" id="CAG2191310.1"/>
    </source>
</evidence>
<proteinExistence type="predicted"/>
<organism evidence="2 3">
    <name type="scientific">Mytilus edulis</name>
    <name type="common">Blue mussel</name>
    <dbReference type="NCBI Taxonomy" id="6550"/>
    <lineage>
        <taxon>Eukaryota</taxon>
        <taxon>Metazoa</taxon>
        <taxon>Spiralia</taxon>
        <taxon>Lophotrochozoa</taxon>
        <taxon>Mollusca</taxon>
        <taxon>Bivalvia</taxon>
        <taxon>Autobranchia</taxon>
        <taxon>Pteriomorphia</taxon>
        <taxon>Mytilida</taxon>
        <taxon>Mytiloidea</taxon>
        <taxon>Mytilidae</taxon>
        <taxon>Mytilinae</taxon>
        <taxon>Mytilus</taxon>
    </lineage>
</organism>
<evidence type="ECO:0000259" key="1">
    <source>
        <dbReference type="PROSITE" id="PS51406"/>
    </source>
</evidence>
<dbReference type="PROSITE" id="PS51406">
    <property type="entry name" value="FIBRINOGEN_C_2"/>
    <property type="match status" value="1"/>
</dbReference>
<keyword evidence="3" id="KW-1185">Reference proteome</keyword>
<dbReference type="Proteomes" id="UP000683360">
    <property type="component" value="Unassembled WGS sequence"/>
</dbReference>
<dbReference type="SUPFAM" id="SSF56496">
    <property type="entry name" value="Fibrinogen C-terminal domain-like"/>
    <property type="match status" value="1"/>
</dbReference>
<protein>
    <recommendedName>
        <fullName evidence="1">Fibrinogen C-terminal domain-containing protein</fullName>
    </recommendedName>
</protein>
<dbReference type="InterPro" id="IPR014716">
    <property type="entry name" value="Fibrinogen_a/b/g_C_1"/>
</dbReference>
<comment type="caution">
    <text evidence="2">The sequence shown here is derived from an EMBL/GenBank/DDBJ whole genome shotgun (WGS) entry which is preliminary data.</text>
</comment>
<dbReference type="Pfam" id="PF00147">
    <property type="entry name" value="Fibrinogen_C"/>
    <property type="match status" value="2"/>
</dbReference>
<dbReference type="AlphaFoldDB" id="A0A8S3Q4K2"/>
<dbReference type="InterPro" id="IPR036056">
    <property type="entry name" value="Fibrinogen-like_C"/>
</dbReference>
<accession>A0A8S3Q4K2</accession>